<feature type="transmembrane region" description="Helical" evidence="7">
    <location>
        <begin position="12"/>
        <end position="36"/>
    </location>
</feature>
<evidence type="ECO:0000256" key="7">
    <source>
        <dbReference type="SAM" id="Phobius"/>
    </source>
</evidence>
<reference evidence="9 10" key="1">
    <citation type="submission" date="2017-06" db="EMBL/GenBank/DDBJ databases">
        <authorList>
            <person name="Kim H.J."/>
            <person name="Triplett B.A."/>
        </authorList>
    </citation>
    <scope>NUCLEOTIDE SEQUENCE [LARGE SCALE GENOMIC DNA]</scope>
    <source>
        <strain evidence="9 10">DSM 43151</strain>
    </source>
</reference>
<dbReference type="AlphaFoldDB" id="A0A239DVF6"/>
<accession>A0A239DVF6</accession>
<dbReference type="GO" id="GO:0005886">
    <property type="term" value="C:plasma membrane"/>
    <property type="evidence" value="ECO:0007669"/>
    <property type="project" value="UniProtKB-SubCell"/>
</dbReference>
<evidence type="ECO:0000313" key="10">
    <source>
        <dbReference type="Proteomes" id="UP000198415"/>
    </source>
</evidence>
<proteinExistence type="predicted"/>
<feature type="domain" description="Major facilitator superfamily (MFS) profile" evidence="8">
    <location>
        <begin position="11"/>
        <end position="406"/>
    </location>
</feature>
<dbReference type="Gene3D" id="1.20.1250.20">
    <property type="entry name" value="MFS general substrate transporter like domains"/>
    <property type="match status" value="1"/>
</dbReference>
<dbReference type="InterPro" id="IPR050171">
    <property type="entry name" value="MFS_Transporters"/>
</dbReference>
<dbReference type="GO" id="GO:0022857">
    <property type="term" value="F:transmembrane transporter activity"/>
    <property type="evidence" value="ECO:0007669"/>
    <property type="project" value="InterPro"/>
</dbReference>
<keyword evidence="10" id="KW-1185">Reference proteome</keyword>
<dbReference type="SUPFAM" id="SSF103473">
    <property type="entry name" value="MFS general substrate transporter"/>
    <property type="match status" value="1"/>
</dbReference>
<dbReference type="Proteomes" id="UP000198415">
    <property type="component" value="Unassembled WGS sequence"/>
</dbReference>
<organism evidence="9 10">
    <name type="scientific">Actinoplanes regularis</name>
    <dbReference type="NCBI Taxonomy" id="52697"/>
    <lineage>
        <taxon>Bacteria</taxon>
        <taxon>Bacillati</taxon>
        <taxon>Actinomycetota</taxon>
        <taxon>Actinomycetes</taxon>
        <taxon>Micromonosporales</taxon>
        <taxon>Micromonosporaceae</taxon>
        <taxon>Actinoplanes</taxon>
    </lineage>
</organism>
<evidence type="ECO:0000256" key="3">
    <source>
        <dbReference type="ARBA" id="ARBA00022475"/>
    </source>
</evidence>
<feature type="transmembrane region" description="Helical" evidence="7">
    <location>
        <begin position="170"/>
        <end position="191"/>
    </location>
</feature>
<comment type="subcellular location">
    <subcellularLocation>
        <location evidence="1">Cell membrane</location>
        <topology evidence="1">Multi-pass membrane protein</topology>
    </subcellularLocation>
</comment>
<evidence type="ECO:0000256" key="2">
    <source>
        <dbReference type="ARBA" id="ARBA00022448"/>
    </source>
</evidence>
<evidence type="ECO:0000256" key="5">
    <source>
        <dbReference type="ARBA" id="ARBA00022989"/>
    </source>
</evidence>
<dbReference type="PANTHER" id="PTHR23517">
    <property type="entry name" value="RESISTANCE PROTEIN MDTM, PUTATIVE-RELATED-RELATED"/>
    <property type="match status" value="1"/>
</dbReference>
<dbReference type="RefSeq" id="WP_089296648.1">
    <property type="nucleotide sequence ID" value="NZ_BOMU01000070.1"/>
</dbReference>
<keyword evidence="2" id="KW-0813">Transport</keyword>
<feature type="transmembrane region" description="Helical" evidence="7">
    <location>
        <begin position="253"/>
        <end position="272"/>
    </location>
</feature>
<dbReference type="InterPro" id="IPR011701">
    <property type="entry name" value="MFS"/>
</dbReference>
<feature type="transmembrane region" description="Helical" evidence="7">
    <location>
        <begin position="284"/>
        <end position="305"/>
    </location>
</feature>
<feature type="transmembrane region" description="Helical" evidence="7">
    <location>
        <begin position="216"/>
        <end position="233"/>
    </location>
</feature>
<dbReference type="InterPro" id="IPR001958">
    <property type="entry name" value="Tet-R_TetA/multi-R_MdtG-like"/>
</dbReference>
<dbReference type="OrthoDB" id="4109786at2"/>
<dbReference type="PRINTS" id="PR01035">
    <property type="entry name" value="TCRTETA"/>
</dbReference>
<keyword evidence="6 7" id="KW-0472">Membrane</keyword>
<evidence type="ECO:0000256" key="6">
    <source>
        <dbReference type="ARBA" id="ARBA00023136"/>
    </source>
</evidence>
<dbReference type="InterPro" id="IPR020846">
    <property type="entry name" value="MFS_dom"/>
</dbReference>
<gene>
    <name evidence="9" type="ORF">SAMN06264365_114125</name>
</gene>
<evidence type="ECO:0000256" key="1">
    <source>
        <dbReference type="ARBA" id="ARBA00004651"/>
    </source>
</evidence>
<keyword evidence="5 7" id="KW-1133">Transmembrane helix</keyword>
<feature type="transmembrane region" description="Helical" evidence="7">
    <location>
        <begin position="352"/>
        <end position="375"/>
    </location>
</feature>
<sequence>MFRESLPERREARRLLVGVLLSAIGRGLTLPFLFIYLTDVRAMTDASAGLAIGWFGAVVMLLAPVGGSLMDRFGARPVALFSQIGQAVGSVLLAFAVTPALALLALTVIAVGSASTWASNATMLASLTGEGERQRVFGVQFALLNLGIGVGGLIAGAFVDVHRPVTFQLIYLLDGVTFLVPLAILLAMPAVGRRAAAPGRSETEAGGYREVFRDRAFRRVFLFGLVLTTFGYGQIEVGFPAFAVRAVGTGTRVVAWAMAANTIAIVVAQLLVIRHLQGRSRSRALAVTGAVFAISWLVLGAGALAGDQAPLLAAVLVIACSAIFGLGETLLQPVQPALVNTLAPDRLRGRYNAANSMIFGISSVIGPVTAGPLIGAGHATVWVLLTIGGCLLASLVALSLRPLLTRAQDGRPDRPSEVLSR</sequence>
<dbReference type="InterPro" id="IPR036259">
    <property type="entry name" value="MFS_trans_sf"/>
</dbReference>
<name>A0A239DVF6_9ACTN</name>
<dbReference type="PROSITE" id="PS50850">
    <property type="entry name" value="MFS"/>
    <property type="match status" value="1"/>
</dbReference>
<feature type="transmembrane region" description="Helical" evidence="7">
    <location>
        <begin position="381"/>
        <end position="404"/>
    </location>
</feature>
<feature type="transmembrane region" description="Helical" evidence="7">
    <location>
        <begin position="311"/>
        <end position="331"/>
    </location>
</feature>
<evidence type="ECO:0000259" key="8">
    <source>
        <dbReference type="PROSITE" id="PS50850"/>
    </source>
</evidence>
<protein>
    <submittedName>
        <fullName evidence="9">Na+/melibiose symporter</fullName>
    </submittedName>
</protein>
<feature type="transmembrane region" description="Helical" evidence="7">
    <location>
        <begin position="48"/>
        <end position="66"/>
    </location>
</feature>
<keyword evidence="3" id="KW-1003">Cell membrane</keyword>
<keyword evidence="4 7" id="KW-0812">Transmembrane</keyword>
<evidence type="ECO:0000313" key="9">
    <source>
        <dbReference type="EMBL" id="SNS36575.1"/>
    </source>
</evidence>
<evidence type="ECO:0000256" key="4">
    <source>
        <dbReference type="ARBA" id="ARBA00022692"/>
    </source>
</evidence>
<dbReference type="PANTHER" id="PTHR23517:SF2">
    <property type="entry name" value="MULTIDRUG RESISTANCE PROTEIN MDTH"/>
    <property type="match status" value="1"/>
</dbReference>
<dbReference type="Pfam" id="PF07690">
    <property type="entry name" value="MFS_1"/>
    <property type="match status" value="1"/>
</dbReference>
<feature type="transmembrane region" description="Helical" evidence="7">
    <location>
        <begin position="137"/>
        <end position="158"/>
    </location>
</feature>
<dbReference type="EMBL" id="FZNR01000014">
    <property type="protein sequence ID" value="SNS36575.1"/>
    <property type="molecule type" value="Genomic_DNA"/>
</dbReference>